<protein>
    <submittedName>
        <fullName evidence="3">Uncharacterized protein</fullName>
    </submittedName>
</protein>
<sequence>MAEEKSKSAKTEEPKHEESVFAHAIDHPAEPADGENSSGMHGSVPPEIMGGWNWGAFLLGWIWGIGHSVWIALLSFIVPWPIMEIILGVKGNEWAWQNRRFESVEHFKEVQRKWAIWGVLLFIISALCIIALFTSLILISLKQHRDVADQDRIKREEIRKNKEDWIKKNNNELNNLFNDTSDTATNTL</sequence>
<gene>
    <name evidence="3" type="ORF">UT11_C0022G0007</name>
</gene>
<reference evidence="3 4" key="1">
    <citation type="journal article" date="2015" name="Nature">
        <title>rRNA introns, odd ribosomes, and small enigmatic genomes across a large radiation of phyla.</title>
        <authorList>
            <person name="Brown C.T."/>
            <person name="Hug L.A."/>
            <person name="Thomas B.C."/>
            <person name="Sharon I."/>
            <person name="Castelle C.J."/>
            <person name="Singh A."/>
            <person name="Wilkins M.J."/>
            <person name="Williams K.H."/>
            <person name="Banfield J.F."/>
        </authorList>
    </citation>
    <scope>NUCLEOTIDE SEQUENCE [LARGE SCALE GENOMIC DNA]</scope>
</reference>
<feature type="region of interest" description="Disordered" evidence="1">
    <location>
        <begin position="1"/>
        <end position="23"/>
    </location>
</feature>
<evidence type="ECO:0000256" key="2">
    <source>
        <dbReference type="SAM" id="Phobius"/>
    </source>
</evidence>
<keyword evidence="2" id="KW-0472">Membrane</keyword>
<dbReference type="Proteomes" id="UP000033934">
    <property type="component" value="Unassembled WGS sequence"/>
</dbReference>
<organism evidence="3 4">
    <name type="scientific">Berkelbacteria bacterium GW2011_GWA2_38_9</name>
    <dbReference type="NCBI Taxonomy" id="1618334"/>
    <lineage>
        <taxon>Bacteria</taxon>
        <taxon>Candidatus Berkelbacteria</taxon>
    </lineage>
</organism>
<name>A0A0G0NUU3_9BACT</name>
<keyword evidence="2" id="KW-1133">Transmembrane helix</keyword>
<dbReference type="EMBL" id="LBVO01000022">
    <property type="protein sequence ID" value="KKQ89604.1"/>
    <property type="molecule type" value="Genomic_DNA"/>
</dbReference>
<comment type="caution">
    <text evidence="3">The sequence shown here is derived from an EMBL/GenBank/DDBJ whole genome shotgun (WGS) entry which is preliminary data.</text>
</comment>
<dbReference type="PATRIC" id="fig|1618334.3.peg.376"/>
<dbReference type="AlphaFoldDB" id="A0A0G0NUU3"/>
<accession>A0A0G0NUU3</accession>
<evidence type="ECO:0000256" key="1">
    <source>
        <dbReference type="SAM" id="MobiDB-lite"/>
    </source>
</evidence>
<feature type="transmembrane region" description="Helical" evidence="2">
    <location>
        <begin position="56"/>
        <end position="78"/>
    </location>
</feature>
<keyword evidence="2" id="KW-0812">Transmembrane</keyword>
<evidence type="ECO:0000313" key="3">
    <source>
        <dbReference type="EMBL" id="KKQ89604.1"/>
    </source>
</evidence>
<proteinExistence type="predicted"/>
<feature type="transmembrane region" description="Helical" evidence="2">
    <location>
        <begin position="114"/>
        <end position="139"/>
    </location>
</feature>
<evidence type="ECO:0000313" key="4">
    <source>
        <dbReference type="Proteomes" id="UP000033934"/>
    </source>
</evidence>